<dbReference type="PANTHER" id="PTHR43537:SF52">
    <property type="entry name" value="FATTY ACID METABOLISM REGULATOR PROTEIN"/>
    <property type="match status" value="1"/>
</dbReference>
<name>A0A4U8YNK3_9BACT</name>
<dbReference type="SMART" id="SM00345">
    <property type="entry name" value="HTH_GNTR"/>
    <property type="match status" value="1"/>
</dbReference>
<gene>
    <name evidence="5" type="ORF">MSL71_30470</name>
</gene>
<dbReference type="AlphaFoldDB" id="A0A4U8YNK3"/>
<dbReference type="GO" id="GO:0000062">
    <property type="term" value="F:fatty-acyl-CoA binding"/>
    <property type="evidence" value="ECO:0007669"/>
    <property type="project" value="InterPro"/>
</dbReference>
<organism evidence="5 6">
    <name type="scientific">Desulfoluna butyratoxydans</name>
    <dbReference type="NCBI Taxonomy" id="231438"/>
    <lineage>
        <taxon>Bacteria</taxon>
        <taxon>Pseudomonadati</taxon>
        <taxon>Thermodesulfobacteriota</taxon>
        <taxon>Desulfobacteria</taxon>
        <taxon>Desulfobacterales</taxon>
        <taxon>Desulfolunaceae</taxon>
        <taxon>Desulfoluna</taxon>
    </lineage>
</organism>
<dbReference type="InterPro" id="IPR011711">
    <property type="entry name" value="GntR_C"/>
</dbReference>
<dbReference type="Proteomes" id="UP000507962">
    <property type="component" value="Unassembled WGS sequence"/>
</dbReference>
<dbReference type="Gene3D" id="1.10.10.10">
    <property type="entry name" value="Winged helix-like DNA-binding domain superfamily/Winged helix DNA-binding domain"/>
    <property type="match status" value="1"/>
</dbReference>
<proteinExistence type="predicted"/>
<dbReference type="EMBL" id="CAADHO010000005">
    <property type="protein sequence ID" value="VFQ45390.1"/>
    <property type="molecule type" value="Genomic_DNA"/>
</dbReference>
<dbReference type="InterPro" id="IPR028374">
    <property type="entry name" value="FadR_C"/>
</dbReference>
<dbReference type="SUPFAM" id="SSF48008">
    <property type="entry name" value="GntR ligand-binding domain-like"/>
    <property type="match status" value="1"/>
</dbReference>
<keyword evidence="3" id="KW-0804">Transcription</keyword>
<sequence length="231" mass="25744">MNNSAGPLRPTKFAEHKLVSSILDGTYPPGSTLPAERALAGELGVTRPTLRETLKQMETEGWITIAHGKPTLVNDYLKTGGLGILSTLTRHKGYVPSAFVSHFLELRSALMPRMALFAVWEERDSLLAYLKEAEGLDETSEAYVTYDWGLHLILADLSGNPFYRMILNDFGEMYLHMGGMYFEEEAHRRESSAYYEALLEAVEAKDCNGASEVVRQTMEQASALWKSMVGT</sequence>
<dbReference type="CDD" id="cd07377">
    <property type="entry name" value="WHTH_GntR"/>
    <property type="match status" value="1"/>
</dbReference>
<evidence type="ECO:0000256" key="3">
    <source>
        <dbReference type="ARBA" id="ARBA00023163"/>
    </source>
</evidence>
<evidence type="ECO:0000256" key="1">
    <source>
        <dbReference type="ARBA" id="ARBA00023015"/>
    </source>
</evidence>
<feature type="domain" description="HTH gntR-type" evidence="4">
    <location>
        <begin position="8"/>
        <end position="76"/>
    </location>
</feature>
<dbReference type="GO" id="GO:0003700">
    <property type="term" value="F:DNA-binding transcription factor activity"/>
    <property type="evidence" value="ECO:0007669"/>
    <property type="project" value="InterPro"/>
</dbReference>
<dbReference type="PROSITE" id="PS50949">
    <property type="entry name" value="HTH_GNTR"/>
    <property type="match status" value="1"/>
</dbReference>
<keyword evidence="1" id="KW-0805">Transcription regulation</keyword>
<dbReference type="GO" id="GO:0019217">
    <property type="term" value="P:regulation of fatty acid metabolic process"/>
    <property type="evidence" value="ECO:0007669"/>
    <property type="project" value="InterPro"/>
</dbReference>
<dbReference type="Pfam" id="PF00392">
    <property type="entry name" value="GntR"/>
    <property type="match status" value="1"/>
</dbReference>
<evidence type="ECO:0000313" key="5">
    <source>
        <dbReference type="EMBL" id="VFQ45390.1"/>
    </source>
</evidence>
<dbReference type="SMART" id="SM00895">
    <property type="entry name" value="FCD"/>
    <property type="match status" value="1"/>
</dbReference>
<dbReference type="InterPro" id="IPR036388">
    <property type="entry name" value="WH-like_DNA-bd_sf"/>
</dbReference>
<dbReference type="RefSeq" id="WP_180141860.1">
    <property type="nucleotide sequence ID" value="NZ_CAADHO010000005.1"/>
</dbReference>
<reference evidence="5 6" key="1">
    <citation type="submission" date="2019-03" db="EMBL/GenBank/DDBJ databases">
        <authorList>
            <person name="Nijsse B."/>
        </authorList>
    </citation>
    <scope>NUCLEOTIDE SEQUENCE [LARGE SCALE GENOMIC DNA]</scope>
    <source>
        <strain evidence="5">Desulfoluna butyratoxydans MSL71</strain>
    </source>
</reference>
<evidence type="ECO:0000313" key="6">
    <source>
        <dbReference type="Proteomes" id="UP000507962"/>
    </source>
</evidence>
<dbReference type="Gene3D" id="1.20.120.530">
    <property type="entry name" value="GntR ligand-binding domain-like"/>
    <property type="match status" value="1"/>
</dbReference>
<dbReference type="SUPFAM" id="SSF46785">
    <property type="entry name" value="Winged helix' DNA-binding domain"/>
    <property type="match status" value="1"/>
</dbReference>
<protein>
    <submittedName>
        <fullName evidence="5">Transcription regulator hth gntr</fullName>
    </submittedName>
</protein>
<dbReference type="Pfam" id="PF07840">
    <property type="entry name" value="FadR_C"/>
    <property type="match status" value="1"/>
</dbReference>
<evidence type="ECO:0000256" key="2">
    <source>
        <dbReference type="ARBA" id="ARBA00023125"/>
    </source>
</evidence>
<accession>A0A4U8YNK3</accession>
<dbReference type="InterPro" id="IPR008920">
    <property type="entry name" value="TF_FadR/GntR_C"/>
</dbReference>
<dbReference type="GO" id="GO:0003677">
    <property type="term" value="F:DNA binding"/>
    <property type="evidence" value="ECO:0007669"/>
    <property type="project" value="UniProtKB-KW"/>
</dbReference>
<dbReference type="PANTHER" id="PTHR43537">
    <property type="entry name" value="TRANSCRIPTIONAL REGULATOR, GNTR FAMILY"/>
    <property type="match status" value="1"/>
</dbReference>
<evidence type="ECO:0000259" key="4">
    <source>
        <dbReference type="PROSITE" id="PS50949"/>
    </source>
</evidence>
<keyword evidence="2" id="KW-0238">DNA-binding</keyword>
<keyword evidence="6" id="KW-1185">Reference proteome</keyword>
<dbReference type="InterPro" id="IPR036390">
    <property type="entry name" value="WH_DNA-bd_sf"/>
</dbReference>
<dbReference type="InterPro" id="IPR000524">
    <property type="entry name" value="Tscrpt_reg_HTH_GntR"/>
</dbReference>
<dbReference type="PRINTS" id="PR00035">
    <property type="entry name" value="HTHGNTR"/>
</dbReference>